<dbReference type="InterPro" id="IPR013078">
    <property type="entry name" value="His_Pase_superF_clade-1"/>
</dbReference>
<proteinExistence type="predicted"/>
<dbReference type="CDD" id="cd07067">
    <property type="entry name" value="HP_PGM_like"/>
    <property type="match status" value="1"/>
</dbReference>
<dbReference type="KEGG" id="das:Daes_3314"/>
<keyword evidence="5" id="KW-1185">Reference proteome</keyword>
<reference evidence="5" key="1">
    <citation type="submission" date="2010-12" db="EMBL/GenBank/DDBJ databases">
        <title>Complete sequence of Desulfovibrio aespoeensis Aspo-2.</title>
        <authorList>
            <consortium name="US DOE Joint Genome Institute"/>
            <person name="Lucas S."/>
            <person name="Copeland A."/>
            <person name="Lapidus A."/>
            <person name="Cheng J.-F."/>
            <person name="Goodwin L."/>
            <person name="Pitluck S."/>
            <person name="Chertkov O."/>
            <person name="Misra M."/>
            <person name="Detter J.C."/>
            <person name="Han C."/>
            <person name="Tapia R."/>
            <person name="Land M."/>
            <person name="Hauser L."/>
            <person name="Kyrpides N."/>
            <person name="Ivanova N."/>
            <person name="Ovchinnikova G."/>
            <person name="Pedersen K."/>
            <person name="Jagevall S."/>
            <person name="Hazen T."/>
            <person name="Woyke T."/>
        </authorList>
    </citation>
    <scope>NUCLEOTIDE SEQUENCE [LARGE SCALE GENOMIC DNA]</scope>
    <source>
        <strain evidence="5">ATCC 700646 / DSM 10631 / Aspo-2</strain>
    </source>
</reference>
<feature type="binding site" evidence="3">
    <location>
        <begin position="8"/>
        <end position="15"/>
    </location>
    <ligand>
        <name>substrate</name>
    </ligand>
</feature>
<dbReference type="PANTHER" id="PTHR46517">
    <property type="entry name" value="FRUCTOSE-2,6-BISPHOSPHATASE TIGAR"/>
    <property type="match status" value="1"/>
</dbReference>
<evidence type="ECO:0000256" key="2">
    <source>
        <dbReference type="PIRSR" id="PIRSR613078-1"/>
    </source>
</evidence>
<dbReference type="Pfam" id="PF00300">
    <property type="entry name" value="His_Phos_1"/>
    <property type="match status" value="1"/>
</dbReference>
<keyword evidence="1" id="KW-0378">Hydrolase</keyword>
<dbReference type="SUPFAM" id="SSF53254">
    <property type="entry name" value="Phosphoglycerate mutase-like"/>
    <property type="match status" value="1"/>
</dbReference>
<dbReference type="PANTHER" id="PTHR46517:SF1">
    <property type="entry name" value="FRUCTOSE-2,6-BISPHOSPHATASE TIGAR"/>
    <property type="match status" value="1"/>
</dbReference>
<evidence type="ECO:0000256" key="3">
    <source>
        <dbReference type="PIRSR" id="PIRSR613078-2"/>
    </source>
</evidence>
<dbReference type="Gene3D" id="3.40.50.1240">
    <property type="entry name" value="Phosphoglycerate mutase-like"/>
    <property type="match status" value="1"/>
</dbReference>
<protein>
    <submittedName>
        <fullName evidence="4">Phosphoglycerate mutase</fullName>
    </submittedName>
</protein>
<dbReference type="Proteomes" id="UP000002191">
    <property type="component" value="Chromosome"/>
</dbReference>
<feature type="binding site" evidence="3">
    <location>
        <position position="58"/>
    </location>
    <ligand>
        <name>substrate</name>
    </ligand>
</feature>
<dbReference type="GO" id="GO:0043456">
    <property type="term" value="P:regulation of pentose-phosphate shunt"/>
    <property type="evidence" value="ECO:0007669"/>
    <property type="project" value="TreeGrafter"/>
</dbReference>
<dbReference type="eggNOG" id="COG0406">
    <property type="taxonomic scope" value="Bacteria"/>
</dbReference>
<feature type="active site" description="Proton donor/acceptor" evidence="2">
    <location>
        <position position="82"/>
    </location>
</feature>
<sequence length="230" mass="25286">MTTFYCLRHARTDWNVQSRIQGQTDTALSEEGCGMARNWAQSLPEGTFDMILTSPLGRAVETAQILNAHLGLPLHTDPGLVEQDWGQWTGLTKAELKELRSAVKAQEKRGFAFTPPGGESRDSVLMRACDALIGFAAAHPRASVLVVTHHGVLKCLAYALSGLDYLPGDPRPIKPYRLHRIECLDNELAPAQLNLEFDALAAAVRDLAALDIPEPDPLNPDKGELERQER</sequence>
<dbReference type="AlphaFoldDB" id="E6VSF9"/>
<dbReference type="RefSeq" id="WP_013516196.1">
    <property type="nucleotide sequence ID" value="NC_014844.1"/>
</dbReference>
<feature type="active site" description="Tele-phosphohistidine intermediate" evidence="2">
    <location>
        <position position="9"/>
    </location>
</feature>
<organism evidence="4 5">
    <name type="scientific">Pseudodesulfovibrio aespoeensis (strain ATCC 700646 / DSM 10631 / Aspo-2)</name>
    <name type="common">Desulfovibrio aespoeensis</name>
    <dbReference type="NCBI Taxonomy" id="643562"/>
    <lineage>
        <taxon>Bacteria</taxon>
        <taxon>Pseudomonadati</taxon>
        <taxon>Thermodesulfobacteriota</taxon>
        <taxon>Desulfovibrionia</taxon>
        <taxon>Desulfovibrionales</taxon>
        <taxon>Desulfovibrionaceae</taxon>
    </lineage>
</organism>
<dbReference type="GO" id="GO:0005829">
    <property type="term" value="C:cytosol"/>
    <property type="evidence" value="ECO:0007669"/>
    <property type="project" value="TreeGrafter"/>
</dbReference>
<feature type="binding site" evidence="3">
    <location>
        <position position="93"/>
    </location>
    <ligand>
        <name>substrate</name>
    </ligand>
</feature>
<accession>E6VSF9</accession>
<gene>
    <name evidence="4" type="ordered locus">Daes_3314</name>
</gene>
<evidence type="ECO:0000256" key="1">
    <source>
        <dbReference type="ARBA" id="ARBA00022801"/>
    </source>
</evidence>
<dbReference type="EMBL" id="CP002431">
    <property type="protein sequence ID" value="ADU64302.1"/>
    <property type="molecule type" value="Genomic_DNA"/>
</dbReference>
<evidence type="ECO:0000313" key="4">
    <source>
        <dbReference type="EMBL" id="ADU64302.1"/>
    </source>
</evidence>
<evidence type="ECO:0000313" key="5">
    <source>
        <dbReference type="Proteomes" id="UP000002191"/>
    </source>
</evidence>
<dbReference type="InterPro" id="IPR029033">
    <property type="entry name" value="His_PPase_superfam"/>
</dbReference>
<dbReference type="GO" id="GO:0045820">
    <property type="term" value="P:negative regulation of glycolytic process"/>
    <property type="evidence" value="ECO:0007669"/>
    <property type="project" value="TreeGrafter"/>
</dbReference>
<dbReference type="InterPro" id="IPR051695">
    <property type="entry name" value="Phosphoglycerate_Mutase"/>
</dbReference>
<dbReference type="HOGENOM" id="CLU_033323_9_4_7"/>
<reference evidence="4 5" key="2">
    <citation type="journal article" date="2014" name="Genome Announc.">
        <title>Complete Genome Sequence of the Subsurface, Mesophilic Sulfate-Reducing Bacterium Desulfovibrio aespoeensis Aspo-2.</title>
        <authorList>
            <person name="Pedersen K."/>
            <person name="Bengtsson A."/>
            <person name="Edlund J."/>
            <person name="Rabe L."/>
            <person name="Hazen T."/>
            <person name="Chakraborty R."/>
            <person name="Goodwin L."/>
            <person name="Shapiro N."/>
        </authorList>
    </citation>
    <scope>NUCLEOTIDE SEQUENCE [LARGE SCALE GENOMIC DNA]</scope>
    <source>
        <strain evidence="5">ATCC 700646 / DSM 10631 / Aspo-2</strain>
    </source>
</reference>
<dbReference type="STRING" id="643562.Daes_3314"/>
<dbReference type="GO" id="GO:0004331">
    <property type="term" value="F:fructose-2,6-bisphosphate 2-phosphatase activity"/>
    <property type="evidence" value="ECO:0007669"/>
    <property type="project" value="TreeGrafter"/>
</dbReference>
<name>E6VSF9_PSEA9</name>
<dbReference type="OrthoDB" id="9781415at2"/>
<dbReference type="SMART" id="SM00855">
    <property type="entry name" value="PGAM"/>
    <property type="match status" value="1"/>
</dbReference>